<evidence type="ECO:0000313" key="2">
    <source>
        <dbReference type="Proteomes" id="UP000199564"/>
    </source>
</evidence>
<reference evidence="2" key="1">
    <citation type="submission" date="2016-10" db="EMBL/GenBank/DDBJ databases">
        <authorList>
            <person name="Varghese N."/>
            <person name="Submissions S."/>
        </authorList>
    </citation>
    <scope>NUCLEOTIDE SEQUENCE [LARGE SCALE GENOMIC DNA]</scope>
    <source>
        <strain evidence="2">DSM 15282</strain>
    </source>
</reference>
<protein>
    <submittedName>
        <fullName evidence="1">Uncharacterized protein</fullName>
    </submittedName>
</protein>
<keyword evidence="2" id="KW-1185">Reference proteome</keyword>
<dbReference type="RefSeq" id="WP_139217458.1">
    <property type="nucleotide sequence ID" value="NZ_FOVW01000004.1"/>
</dbReference>
<name>A0A1I5EYW4_9BACT</name>
<gene>
    <name evidence="1" type="ORF">SAMN04488519_104133</name>
</gene>
<dbReference type="AlphaFoldDB" id="A0A1I5EYW4"/>
<dbReference type="Proteomes" id="UP000199564">
    <property type="component" value="Unassembled WGS sequence"/>
</dbReference>
<evidence type="ECO:0000313" key="1">
    <source>
        <dbReference type="EMBL" id="SFO16657.1"/>
    </source>
</evidence>
<proteinExistence type="predicted"/>
<dbReference type="STRING" id="226506.SAMN04488519_104133"/>
<accession>A0A1I5EYW4</accession>
<dbReference type="EMBL" id="FOVW01000004">
    <property type="protein sequence ID" value="SFO16657.1"/>
    <property type="molecule type" value="Genomic_DNA"/>
</dbReference>
<organism evidence="1 2">
    <name type="scientific">Algoriphagus ornithinivorans</name>
    <dbReference type="NCBI Taxonomy" id="226506"/>
    <lineage>
        <taxon>Bacteria</taxon>
        <taxon>Pseudomonadati</taxon>
        <taxon>Bacteroidota</taxon>
        <taxon>Cytophagia</taxon>
        <taxon>Cytophagales</taxon>
        <taxon>Cyclobacteriaceae</taxon>
        <taxon>Algoriphagus</taxon>
    </lineage>
</organism>
<sequence length="73" mass="7969">MDIRFLTSFDKNMAYCLLKGSKSGTFAGQPWLGLPCLPVGRGHRSPVLSEVEVSNLSIKENKATGMIADNQNK</sequence>